<organism evidence="9 10">
    <name type="scientific">Penicillium olsonii</name>
    <dbReference type="NCBI Taxonomy" id="99116"/>
    <lineage>
        <taxon>Eukaryota</taxon>
        <taxon>Fungi</taxon>
        <taxon>Dikarya</taxon>
        <taxon>Ascomycota</taxon>
        <taxon>Pezizomycotina</taxon>
        <taxon>Eurotiomycetes</taxon>
        <taxon>Eurotiomycetidae</taxon>
        <taxon>Eurotiales</taxon>
        <taxon>Aspergillaceae</taxon>
        <taxon>Penicillium</taxon>
    </lineage>
</organism>
<dbReference type="Gene3D" id="3.30.2380.10">
    <property type="entry name" value="CGI121/TPRKB"/>
    <property type="match status" value="1"/>
</dbReference>
<evidence type="ECO:0000256" key="7">
    <source>
        <dbReference type="ARBA" id="ARBA00025043"/>
    </source>
</evidence>
<dbReference type="GO" id="GO:0005829">
    <property type="term" value="C:cytosol"/>
    <property type="evidence" value="ECO:0007669"/>
    <property type="project" value="TreeGrafter"/>
</dbReference>
<protein>
    <recommendedName>
        <fullName evidence="4">EKC/KEOPS complex subunit CGI121</fullName>
    </recommendedName>
    <alternativeName>
        <fullName evidence="3">EKC/KEOPS complex subunit cgi121</fullName>
    </alternativeName>
</protein>
<dbReference type="InterPro" id="IPR036504">
    <property type="entry name" value="CGI121/TPRKB_sf"/>
</dbReference>
<comment type="function">
    <text evidence="7">Component of the EKC/KEOPS complex that is required for the formation of a threonylcarbamoyl group on adenosine at position 37 (t(6)A37) in tRNAs that read codons beginning with adenine. The complex is probably involved in the transfer of the threonylcarbamoyl moiety of threonylcarbamoyl-AMP (TC-AMP) to the N6 group of A37. CGI121 acts as an allosteric effector that regulates the t(6)A activity of the complex. The EKC/KEOPS complex also promotes both telomere uncapping and telomere elongation. The complex is required for efficient recruitment of transcriptional coactivators. CGI121 is not required for tRNA modification.</text>
</comment>
<dbReference type="AlphaFoldDB" id="A0A9W4HRF7"/>
<keyword evidence="6 8" id="KW-0539">Nucleus</keyword>
<dbReference type="PANTHER" id="PTHR15840">
    <property type="entry name" value="CGI-121 FAMILY MEMBER"/>
    <property type="match status" value="1"/>
</dbReference>
<dbReference type="Pfam" id="PF08617">
    <property type="entry name" value="CGI-121"/>
    <property type="match status" value="1"/>
</dbReference>
<evidence type="ECO:0000256" key="1">
    <source>
        <dbReference type="ARBA" id="ARBA00004123"/>
    </source>
</evidence>
<evidence type="ECO:0000256" key="5">
    <source>
        <dbReference type="ARBA" id="ARBA00022694"/>
    </source>
</evidence>
<dbReference type="OrthoDB" id="329139at2759"/>
<sequence length="199" mass="21774">MASSLETINLPHLPPLPIHVAVYRDVQNAAFLKSQLLAGQPEYEYAFIDASMVLSRAHVIAAVFRALNDYSHSRLRSHNVHSEIVFSLNPTNNIAESFRRFGITDSTKDLLVIKVSTSPEITHETVATHLGSAVEGTSTSFDDQTLFELSDITKIKKSYKLGSLASPSKAADQIASKENVEIKQRLENALLGAIALRGS</sequence>
<evidence type="ECO:0000313" key="9">
    <source>
        <dbReference type="EMBL" id="CAG8101864.1"/>
    </source>
</evidence>
<evidence type="ECO:0000256" key="6">
    <source>
        <dbReference type="ARBA" id="ARBA00023242"/>
    </source>
</evidence>
<evidence type="ECO:0000256" key="8">
    <source>
        <dbReference type="RuleBase" id="RU004398"/>
    </source>
</evidence>
<comment type="subcellular location">
    <subcellularLocation>
        <location evidence="1">Nucleus</location>
    </subcellularLocation>
</comment>
<comment type="similarity">
    <text evidence="2 8">Belongs to the CGI121/TPRKB family.</text>
</comment>
<evidence type="ECO:0000256" key="2">
    <source>
        <dbReference type="ARBA" id="ARBA00005546"/>
    </source>
</evidence>
<accession>A0A9W4HRF7</accession>
<dbReference type="GO" id="GO:0000408">
    <property type="term" value="C:EKC/KEOPS complex"/>
    <property type="evidence" value="ECO:0007669"/>
    <property type="project" value="TreeGrafter"/>
</dbReference>
<dbReference type="PANTHER" id="PTHR15840:SF10">
    <property type="entry name" value="EKC_KEOPS COMPLEX SUBUNIT TPRKB"/>
    <property type="match status" value="1"/>
</dbReference>
<dbReference type="GO" id="GO:0002949">
    <property type="term" value="P:tRNA threonylcarbamoyladenosine modification"/>
    <property type="evidence" value="ECO:0007669"/>
    <property type="project" value="TreeGrafter"/>
</dbReference>
<gene>
    <name evidence="9" type="ORF">POLS_LOCUS4697</name>
</gene>
<evidence type="ECO:0000256" key="4">
    <source>
        <dbReference type="ARBA" id="ARBA00016009"/>
    </source>
</evidence>
<comment type="caution">
    <text evidence="9">The sequence shown here is derived from an EMBL/GenBank/DDBJ whole genome shotgun (WGS) entry which is preliminary data.</text>
</comment>
<dbReference type="GO" id="GO:0005634">
    <property type="term" value="C:nucleus"/>
    <property type="evidence" value="ECO:0007669"/>
    <property type="project" value="UniProtKB-SubCell"/>
</dbReference>
<name>A0A9W4HRF7_PENOL</name>
<dbReference type="InterPro" id="IPR013926">
    <property type="entry name" value="CGI121/TPRKB"/>
</dbReference>
<reference evidence="9" key="1">
    <citation type="submission" date="2021-07" db="EMBL/GenBank/DDBJ databases">
        <authorList>
            <person name="Branca A.L. A."/>
        </authorList>
    </citation>
    <scope>NUCLEOTIDE SEQUENCE</scope>
</reference>
<evidence type="ECO:0000313" key="10">
    <source>
        <dbReference type="Proteomes" id="UP001153618"/>
    </source>
</evidence>
<evidence type="ECO:0000256" key="3">
    <source>
        <dbReference type="ARBA" id="ARBA00015316"/>
    </source>
</evidence>
<dbReference type="SUPFAM" id="SSF143870">
    <property type="entry name" value="PF0523-like"/>
    <property type="match status" value="1"/>
</dbReference>
<dbReference type="Proteomes" id="UP001153618">
    <property type="component" value="Unassembled WGS sequence"/>
</dbReference>
<dbReference type="EMBL" id="CAJVOS010000024">
    <property type="protein sequence ID" value="CAG8101864.1"/>
    <property type="molecule type" value="Genomic_DNA"/>
</dbReference>
<keyword evidence="5" id="KW-0819">tRNA processing</keyword>
<proteinExistence type="inferred from homology"/>
<keyword evidence="10" id="KW-1185">Reference proteome</keyword>